<dbReference type="EMBL" id="JAEKJZ010000006">
    <property type="protein sequence ID" value="MBN9673281.1"/>
    <property type="molecule type" value="Genomic_DNA"/>
</dbReference>
<keyword evidence="1" id="KW-0812">Transmembrane</keyword>
<proteinExistence type="predicted"/>
<organism evidence="2 3">
    <name type="scientific">Roseibium aggregatum</name>
    <dbReference type="NCBI Taxonomy" id="187304"/>
    <lineage>
        <taxon>Bacteria</taxon>
        <taxon>Pseudomonadati</taxon>
        <taxon>Pseudomonadota</taxon>
        <taxon>Alphaproteobacteria</taxon>
        <taxon>Hyphomicrobiales</taxon>
        <taxon>Stappiaceae</taxon>
        <taxon>Roseibium</taxon>
    </lineage>
</organism>
<name>A0A939EIG2_9HYPH</name>
<reference evidence="2" key="1">
    <citation type="submission" date="2020-12" db="EMBL/GenBank/DDBJ databases">
        <title>Oil enriched cultivation method for isolating marine PHA-producing bacteria.</title>
        <authorList>
            <person name="Zheng W."/>
            <person name="Yu S."/>
            <person name="Huang Y."/>
        </authorList>
    </citation>
    <scope>NUCLEOTIDE SEQUENCE</scope>
    <source>
        <strain evidence="2">SY-2-12</strain>
    </source>
</reference>
<gene>
    <name evidence="2" type="ORF">JF539_23180</name>
</gene>
<sequence>MTQIAAYLASVFSSGLVLQIMLSFASDGTGETMSETFYFPIVLAVVAIYTSIPSLVFAAICERKAIRHPAAYLAFSTLLAFVAFPLQFQSLEPDILLMALYVTPAGFVAGLVYWHIAGRYSGEESERLRKQIEVFD</sequence>
<dbReference type="AlphaFoldDB" id="A0A939EIG2"/>
<evidence type="ECO:0000313" key="3">
    <source>
        <dbReference type="Proteomes" id="UP000664096"/>
    </source>
</evidence>
<keyword evidence="1" id="KW-0472">Membrane</keyword>
<keyword evidence="1" id="KW-1133">Transmembrane helix</keyword>
<evidence type="ECO:0000313" key="2">
    <source>
        <dbReference type="EMBL" id="MBN9673281.1"/>
    </source>
</evidence>
<feature type="transmembrane region" description="Helical" evidence="1">
    <location>
        <begin position="37"/>
        <end position="58"/>
    </location>
</feature>
<feature type="transmembrane region" description="Helical" evidence="1">
    <location>
        <begin position="7"/>
        <end position="25"/>
    </location>
</feature>
<accession>A0A939EIG2</accession>
<dbReference type="RefSeq" id="WP_207143127.1">
    <property type="nucleotide sequence ID" value="NZ_JAEKJZ010000006.1"/>
</dbReference>
<dbReference type="Proteomes" id="UP000664096">
    <property type="component" value="Unassembled WGS sequence"/>
</dbReference>
<feature type="transmembrane region" description="Helical" evidence="1">
    <location>
        <begin position="70"/>
        <end position="89"/>
    </location>
</feature>
<feature type="transmembrane region" description="Helical" evidence="1">
    <location>
        <begin position="95"/>
        <end position="117"/>
    </location>
</feature>
<protein>
    <submittedName>
        <fullName evidence="2">Uncharacterized protein</fullName>
    </submittedName>
</protein>
<evidence type="ECO:0000256" key="1">
    <source>
        <dbReference type="SAM" id="Phobius"/>
    </source>
</evidence>
<comment type="caution">
    <text evidence="2">The sequence shown here is derived from an EMBL/GenBank/DDBJ whole genome shotgun (WGS) entry which is preliminary data.</text>
</comment>